<feature type="region of interest" description="Disordered" evidence="1">
    <location>
        <begin position="455"/>
        <end position="519"/>
    </location>
</feature>
<dbReference type="GO" id="GO:0008270">
    <property type="term" value="F:zinc ion binding"/>
    <property type="evidence" value="ECO:0007669"/>
    <property type="project" value="InterPro"/>
</dbReference>
<feature type="region of interest" description="Disordered" evidence="1">
    <location>
        <begin position="80"/>
        <end position="122"/>
    </location>
</feature>
<dbReference type="GO" id="GO:0180022">
    <property type="term" value="C:RQC-trigger complex"/>
    <property type="evidence" value="ECO:0007669"/>
    <property type="project" value="InterPro"/>
</dbReference>
<dbReference type="GO" id="GO:0072344">
    <property type="term" value="P:rescue of stalled ribosome"/>
    <property type="evidence" value="ECO:0007669"/>
    <property type="project" value="InterPro"/>
</dbReference>
<sequence>MAPAAFAASLAQLTGLDSDTAKEQLLPHLESLQSQSEVRNYLDSLLAPGPAAQSFIASYLAYRFPSAPAASTTAAAASGTSSWASTPAGSRAPSPFGTTSGARPHGKARNDSPAGGRAPSVPRAAVAGGVQVRVAPAPAPRAQPAGAQGGKGKGKGKGKEEAEPELELSEEAVKELLEIGRELKAFDARAAEKAKRSCFCQARQHPLSPYIPLCPSCALVLCTLNSPALRCPSCLHFPLLSSATTASHIAALQSRREDLIAREKRRAAAAREQDARERAAIRFPTLGMDMDGIRRAEQAQRSYAGHAGGGSGGLAERIERTFEERAAASAREQQLSRARGGAAAQGGAGGRVLRLDGKTGKVKVQTKVVRPAAKGKGSVVAEETTGVIAPDEHDDGLVPFVDEDDDGVRGEPALRSRKGDDLARLSRPSAEDGRVFVNVTLDEADRPIWAAQDEAFINGGGGDDDEEGTFDAGVASSAFVQPARPAVPGAPAPKEETKSKRRRGGQGAGKAAGETSTAA</sequence>
<dbReference type="STRING" id="578459.A0A0P9GJ79"/>
<accession>A0A0P9GJ79</accession>
<reference evidence="3 4" key="1">
    <citation type="journal article" date="2015" name="Front. Microbiol.">
        <title>Genome sequence of the plant growth promoting endophytic yeast Rhodotorula graminis WP1.</title>
        <authorList>
            <person name="Firrincieli A."/>
            <person name="Otillar R."/>
            <person name="Salamov A."/>
            <person name="Schmutz J."/>
            <person name="Khan Z."/>
            <person name="Redman R.S."/>
            <person name="Fleck N.D."/>
            <person name="Lindquist E."/>
            <person name="Grigoriev I.V."/>
            <person name="Doty S.L."/>
        </authorList>
    </citation>
    <scope>NUCLEOTIDE SEQUENCE [LARGE SCALE GENOMIC DNA]</scope>
    <source>
        <strain evidence="3 4">WP1</strain>
    </source>
</reference>
<name>A0A0P9GJ79_RHOGW</name>
<organism evidence="3 4">
    <name type="scientific">Rhodotorula graminis (strain WP1)</name>
    <dbReference type="NCBI Taxonomy" id="578459"/>
    <lineage>
        <taxon>Eukaryota</taxon>
        <taxon>Fungi</taxon>
        <taxon>Dikarya</taxon>
        <taxon>Basidiomycota</taxon>
        <taxon>Pucciniomycotina</taxon>
        <taxon>Microbotryomycetes</taxon>
        <taxon>Sporidiobolales</taxon>
        <taxon>Sporidiobolaceae</taxon>
        <taxon>Rhodotorula</taxon>
    </lineage>
</organism>
<proteinExistence type="predicted"/>
<evidence type="ECO:0000256" key="1">
    <source>
        <dbReference type="SAM" id="MobiDB-lite"/>
    </source>
</evidence>
<feature type="compositionally biased region" description="Basic and acidic residues" evidence="1">
    <location>
        <begin position="407"/>
        <end position="428"/>
    </location>
</feature>
<feature type="region of interest" description="Disordered" evidence="1">
    <location>
        <begin position="137"/>
        <end position="167"/>
    </location>
</feature>
<dbReference type="AlphaFoldDB" id="A0A0P9GJ79"/>
<dbReference type="OrthoDB" id="338816at2759"/>
<dbReference type="GO" id="GO:0005634">
    <property type="term" value="C:nucleus"/>
    <property type="evidence" value="ECO:0007669"/>
    <property type="project" value="InterPro"/>
</dbReference>
<evidence type="ECO:0000313" key="3">
    <source>
        <dbReference type="EMBL" id="KPV73038.1"/>
    </source>
</evidence>
<dbReference type="Proteomes" id="UP000053890">
    <property type="component" value="Unassembled WGS sequence"/>
</dbReference>
<feature type="region of interest" description="Disordered" evidence="1">
    <location>
        <begin position="402"/>
        <end position="428"/>
    </location>
</feature>
<dbReference type="OMA" id="APLCYSC"/>
<feature type="domain" description="TRIP4/RQT4 C2HC5-type zinc finger" evidence="2">
    <location>
        <begin position="195"/>
        <end position="245"/>
    </location>
</feature>
<feature type="compositionally biased region" description="Low complexity" evidence="1">
    <location>
        <begin position="80"/>
        <end position="90"/>
    </location>
</feature>
<gene>
    <name evidence="3" type="ORF">RHOBADRAFT_55278</name>
</gene>
<dbReference type="Pfam" id="PF06221">
    <property type="entry name" value="zf-C2HC5"/>
    <property type="match status" value="1"/>
</dbReference>
<feature type="compositionally biased region" description="Low complexity" evidence="1">
    <location>
        <begin position="137"/>
        <end position="146"/>
    </location>
</feature>
<protein>
    <recommendedName>
        <fullName evidence="2">TRIP4/RQT4 C2HC5-type zinc finger domain-containing protein</fullName>
    </recommendedName>
</protein>
<dbReference type="RefSeq" id="XP_018269087.1">
    <property type="nucleotide sequence ID" value="XM_018417766.1"/>
</dbReference>
<evidence type="ECO:0000313" key="4">
    <source>
        <dbReference type="Proteomes" id="UP000053890"/>
    </source>
</evidence>
<evidence type="ECO:0000259" key="2">
    <source>
        <dbReference type="Pfam" id="PF06221"/>
    </source>
</evidence>
<dbReference type="InterPro" id="IPR009349">
    <property type="entry name" value="TRIP4/RQT4_C2HC5_Znf"/>
</dbReference>
<dbReference type="EMBL" id="KQ474084">
    <property type="protein sequence ID" value="KPV73038.1"/>
    <property type="molecule type" value="Genomic_DNA"/>
</dbReference>
<keyword evidence="4" id="KW-1185">Reference proteome</keyword>
<dbReference type="GeneID" id="28978214"/>